<dbReference type="GO" id="GO:0008270">
    <property type="term" value="F:zinc ion binding"/>
    <property type="evidence" value="ECO:0007669"/>
    <property type="project" value="UniProtKB-KW"/>
</dbReference>
<organism evidence="7 8">
    <name type="scientific">Heterorhabditis bacteriophora</name>
    <name type="common">Entomopathogenic nematode worm</name>
    <dbReference type="NCBI Taxonomy" id="37862"/>
    <lineage>
        <taxon>Eukaryota</taxon>
        <taxon>Metazoa</taxon>
        <taxon>Ecdysozoa</taxon>
        <taxon>Nematoda</taxon>
        <taxon>Chromadorea</taxon>
        <taxon>Rhabditida</taxon>
        <taxon>Rhabditina</taxon>
        <taxon>Rhabditomorpha</taxon>
        <taxon>Strongyloidea</taxon>
        <taxon>Heterorhabditidae</taxon>
        <taxon>Heterorhabditis</taxon>
    </lineage>
</organism>
<keyword evidence="4" id="KW-0862">Zinc</keyword>
<evidence type="ECO:0000256" key="3">
    <source>
        <dbReference type="ARBA" id="ARBA00022771"/>
    </source>
</evidence>
<feature type="domain" description="Rubicon Homology" evidence="6">
    <location>
        <begin position="116"/>
        <end position="237"/>
    </location>
</feature>
<reference evidence="8" key="1">
    <citation type="submission" date="2016-11" db="UniProtKB">
        <authorList>
            <consortium name="WormBaseParasite"/>
        </authorList>
    </citation>
    <scope>IDENTIFICATION</scope>
</reference>
<dbReference type="SMART" id="SM01175">
    <property type="entry name" value="DUF4206"/>
    <property type="match status" value="1"/>
</dbReference>
<evidence type="ECO:0000313" key="7">
    <source>
        <dbReference type="Proteomes" id="UP000095283"/>
    </source>
</evidence>
<dbReference type="InterPro" id="IPR051366">
    <property type="entry name" value="DEF8"/>
</dbReference>
<feature type="region of interest" description="Disordered" evidence="5">
    <location>
        <begin position="438"/>
        <end position="457"/>
    </location>
</feature>
<evidence type="ECO:0000313" key="8">
    <source>
        <dbReference type="WBParaSite" id="Hba_13816"/>
    </source>
</evidence>
<sequence length="469" mass="51999">MSSVSSDQSGLDFLFRRESICDGESVVEMEIANIFLELRKKHPECSRMDEIMGAVSHCKERLKECMTESSTDLKQMFLDKMVQLGLEKQALEDSDSQEGNVVVHVVIFLVNIYVSKLPKFKIIHNMDAKPRPVCRAAKQLLSIVDRRPLIDLSSASPSLIKYHKELKRVQQMRRNFLYMKCYFISCQSARKLRILQHLNKHQHFVEGADMYSLSELSVKRVKEMDSIVRCVKIQSGRIRFCYLLSNAIKITKVDGDGVGGIQLCPSLVMGSQQALPGAVKHIYSRLAASASQVDEGMPNLMLSLVSDGNQLSQRYLGRVESSLSPLVINCCLWMVTSGEHNDPLAKAASNTIKNVLPQTDGDVETLHIVVNSYEVVASQGVREGMTQMVDTSLNTLLLLYQGEVQGRSELAKFRALTVRRLAHPPPALLIGVPSEPISSGMTPSGSAPPILLSPSDDKRSLPAVIYAGP</sequence>
<evidence type="ECO:0000256" key="2">
    <source>
        <dbReference type="ARBA" id="ARBA00022737"/>
    </source>
</evidence>
<evidence type="ECO:0000256" key="1">
    <source>
        <dbReference type="ARBA" id="ARBA00022723"/>
    </source>
</evidence>
<keyword evidence="7" id="KW-1185">Reference proteome</keyword>
<keyword evidence="3" id="KW-0863">Zinc-finger</keyword>
<dbReference type="AlphaFoldDB" id="A0A1I7X8J2"/>
<dbReference type="PANTHER" id="PTHR12326">
    <property type="entry name" value="PLECKSTRIN HOMOLOGY DOMAIN CONTAINING PROTEIN"/>
    <property type="match status" value="1"/>
</dbReference>
<evidence type="ECO:0000256" key="4">
    <source>
        <dbReference type="ARBA" id="ARBA00022833"/>
    </source>
</evidence>
<protein>
    <submittedName>
        <fullName evidence="8">DUF4206 domain-containing protein</fullName>
    </submittedName>
</protein>
<dbReference type="PANTHER" id="PTHR12326:SF3">
    <property type="entry name" value="DIFFERENTIALLY EXPRESSED IN FDCP 8 HOMOLOG"/>
    <property type="match status" value="1"/>
</dbReference>
<keyword evidence="2" id="KW-0677">Repeat</keyword>
<dbReference type="WBParaSite" id="Hba_13816">
    <property type="protein sequence ID" value="Hba_13816"/>
    <property type="gene ID" value="Hba_13816"/>
</dbReference>
<keyword evidence="1" id="KW-0479">Metal-binding</keyword>
<name>A0A1I7X8J2_HETBA</name>
<accession>A0A1I7X8J2</accession>
<proteinExistence type="predicted"/>
<evidence type="ECO:0000256" key="5">
    <source>
        <dbReference type="SAM" id="MobiDB-lite"/>
    </source>
</evidence>
<dbReference type="InterPro" id="IPR025258">
    <property type="entry name" value="RH_dom"/>
</dbReference>
<dbReference type="Proteomes" id="UP000095283">
    <property type="component" value="Unplaced"/>
</dbReference>
<evidence type="ECO:0000259" key="6">
    <source>
        <dbReference type="SMART" id="SM01175"/>
    </source>
</evidence>
<dbReference type="Pfam" id="PF13901">
    <property type="entry name" value="RH_dom"/>
    <property type="match status" value="1"/>
</dbReference>